<dbReference type="Proteomes" id="UP001162992">
    <property type="component" value="Chromosome 6"/>
</dbReference>
<evidence type="ECO:0000313" key="1">
    <source>
        <dbReference type="EMBL" id="KAJ7553212.1"/>
    </source>
</evidence>
<comment type="caution">
    <text evidence="1">The sequence shown here is derived from an EMBL/GenBank/DDBJ whole genome shotgun (WGS) entry which is preliminary data.</text>
</comment>
<proteinExistence type="predicted"/>
<gene>
    <name evidence="1" type="ORF">O6H91_06G088400</name>
</gene>
<dbReference type="EMBL" id="CM055097">
    <property type="protein sequence ID" value="KAJ7553212.1"/>
    <property type="molecule type" value="Genomic_DNA"/>
</dbReference>
<organism evidence="1 2">
    <name type="scientific">Diphasiastrum complanatum</name>
    <name type="common">Issler's clubmoss</name>
    <name type="synonym">Lycopodium complanatum</name>
    <dbReference type="NCBI Taxonomy" id="34168"/>
    <lineage>
        <taxon>Eukaryota</taxon>
        <taxon>Viridiplantae</taxon>
        <taxon>Streptophyta</taxon>
        <taxon>Embryophyta</taxon>
        <taxon>Tracheophyta</taxon>
        <taxon>Lycopodiopsida</taxon>
        <taxon>Lycopodiales</taxon>
        <taxon>Lycopodiaceae</taxon>
        <taxon>Lycopodioideae</taxon>
        <taxon>Diphasiastrum</taxon>
    </lineage>
</organism>
<name>A0ACC2DG19_DIPCM</name>
<protein>
    <submittedName>
        <fullName evidence="1">Uncharacterized protein</fullName>
    </submittedName>
</protein>
<evidence type="ECO:0000313" key="2">
    <source>
        <dbReference type="Proteomes" id="UP001162992"/>
    </source>
</evidence>
<sequence length="130" mass="14331">MVRINMGQTEVETTLQRISSFEDVVGTIVLDVEGNVVRSTISNEDISAKYAAQLPGLAAMARSAVRELDPQNDLQMLRIKSHLHEIIVLADLYFTIIVVQSCSSEQSETETFAASPVIMPEEAPPQEIRS</sequence>
<keyword evidence="2" id="KW-1185">Reference proteome</keyword>
<reference evidence="2" key="1">
    <citation type="journal article" date="2024" name="Proc. Natl. Acad. Sci. U.S.A.">
        <title>Extraordinary preservation of gene collinearity over three hundred million years revealed in homosporous lycophytes.</title>
        <authorList>
            <person name="Li C."/>
            <person name="Wickell D."/>
            <person name="Kuo L.Y."/>
            <person name="Chen X."/>
            <person name="Nie B."/>
            <person name="Liao X."/>
            <person name="Peng D."/>
            <person name="Ji J."/>
            <person name="Jenkins J."/>
            <person name="Williams M."/>
            <person name="Shu S."/>
            <person name="Plott C."/>
            <person name="Barry K."/>
            <person name="Rajasekar S."/>
            <person name="Grimwood J."/>
            <person name="Han X."/>
            <person name="Sun S."/>
            <person name="Hou Z."/>
            <person name="He W."/>
            <person name="Dai G."/>
            <person name="Sun C."/>
            <person name="Schmutz J."/>
            <person name="Leebens-Mack J.H."/>
            <person name="Li F.W."/>
            <person name="Wang L."/>
        </authorList>
    </citation>
    <scope>NUCLEOTIDE SEQUENCE [LARGE SCALE GENOMIC DNA]</scope>
    <source>
        <strain evidence="2">cv. PW_Plant_1</strain>
    </source>
</reference>
<accession>A0ACC2DG19</accession>